<dbReference type="SMART" id="SM00228">
    <property type="entry name" value="PDZ"/>
    <property type="match status" value="1"/>
</dbReference>
<dbReference type="Pfam" id="PF13365">
    <property type="entry name" value="Trypsin_2"/>
    <property type="match status" value="1"/>
</dbReference>
<dbReference type="Proteomes" id="UP000464314">
    <property type="component" value="Chromosome"/>
</dbReference>
<feature type="domain" description="PDZ" evidence="4">
    <location>
        <begin position="229"/>
        <end position="294"/>
    </location>
</feature>
<dbReference type="GO" id="GO:0006508">
    <property type="term" value="P:proteolysis"/>
    <property type="evidence" value="ECO:0007669"/>
    <property type="project" value="UniProtKB-KW"/>
</dbReference>
<evidence type="ECO:0000256" key="2">
    <source>
        <dbReference type="ARBA" id="ARBA00022670"/>
    </source>
</evidence>
<keyword evidence="3" id="KW-0378">Hydrolase</keyword>
<dbReference type="GO" id="GO:0004252">
    <property type="term" value="F:serine-type endopeptidase activity"/>
    <property type="evidence" value="ECO:0007669"/>
    <property type="project" value="InterPro"/>
</dbReference>
<evidence type="ECO:0000259" key="4">
    <source>
        <dbReference type="PROSITE" id="PS50106"/>
    </source>
</evidence>
<evidence type="ECO:0000256" key="1">
    <source>
        <dbReference type="ARBA" id="ARBA00010541"/>
    </source>
</evidence>
<keyword evidence="6" id="KW-1185">Reference proteome</keyword>
<gene>
    <name evidence="5" type="ORF">Ana3638_20075</name>
</gene>
<reference evidence="5 6" key="1">
    <citation type="submission" date="2020-01" db="EMBL/GenBank/DDBJ databases">
        <title>Genome analysis of Anaerocolumna sp. CBA3638.</title>
        <authorList>
            <person name="Kim J."/>
            <person name="Roh S.W."/>
        </authorList>
    </citation>
    <scope>NUCLEOTIDE SEQUENCE [LARGE SCALE GENOMIC DNA]</scope>
    <source>
        <strain evidence="5 6">CBA3638</strain>
    </source>
</reference>
<dbReference type="InterPro" id="IPR051201">
    <property type="entry name" value="Chloro_Bact_Ser_Proteases"/>
</dbReference>
<dbReference type="PANTHER" id="PTHR43343:SF3">
    <property type="entry name" value="PROTEASE DO-LIKE 8, CHLOROPLASTIC"/>
    <property type="match status" value="1"/>
</dbReference>
<dbReference type="KEGG" id="anr:Ana3638_20075"/>
<dbReference type="InterPro" id="IPR001478">
    <property type="entry name" value="PDZ"/>
</dbReference>
<proteinExistence type="inferred from homology"/>
<accession>A0A6P1TQN4</accession>
<dbReference type="InterPro" id="IPR043504">
    <property type="entry name" value="Peptidase_S1_PA_chymotrypsin"/>
</dbReference>
<sequence length="338" mass="35389">METGNTKSNSSGDVSTVVENVMPSIVAINSTVNDVTSDFFGRQYSEDVQGSGSGIIIGQNENEILIATNNHVVANAKTVNIVFADNTTASATIKGTEPSNDLAVVSVKLSDLKEGTIDKIKIATLGDSKSVKLGEMAIAIGNALGYGQSITVGYVSALDREVTVDGVTLKVLQTDAAINPGNSGGALLNSKGEVIGINSVKYVDDNVESVGYAIPISDAIPVINELMNRTVLTDKEKAYLGIAGKDVTDDYSQRFNMPVGVYVGELKEGSAAKKAGIKVGDIIISVNNITIKTMADLQEVLGYTKADTNGTVVVKSLEDGKYVDKTINVTFDARPAGN</sequence>
<dbReference type="SUPFAM" id="SSF50494">
    <property type="entry name" value="Trypsin-like serine proteases"/>
    <property type="match status" value="1"/>
</dbReference>
<dbReference type="InterPro" id="IPR001940">
    <property type="entry name" value="Peptidase_S1C"/>
</dbReference>
<name>A0A6P1TQN4_9FIRM</name>
<dbReference type="Gene3D" id="2.30.42.10">
    <property type="match status" value="1"/>
</dbReference>
<dbReference type="RefSeq" id="WP_161839614.1">
    <property type="nucleotide sequence ID" value="NZ_CP048000.1"/>
</dbReference>
<dbReference type="PANTHER" id="PTHR43343">
    <property type="entry name" value="PEPTIDASE S12"/>
    <property type="match status" value="1"/>
</dbReference>
<dbReference type="Pfam" id="PF00595">
    <property type="entry name" value="PDZ"/>
    <property type="match status" value="1"/>
</dbReference>
<protein>
    <submittedName>
        <fullName evidence="5">Trypsin-like serine protease</fullName>
    </submittedName>
</protein>
<evidence type="ECO:0000313" key="6">
    <source>
        <dbReference type="Proteomes" id="UP000464314"/>
    </source>
</evidence>
<dbReference type="Gene3D" id="2.40.10.10">
    <property type="entry name" value="Trypsin-like serine proteases"/>
    <property type="match status" value="2"/>
</dbReference>
<evidence type="ECO:0000313" key="5">
    <source>
        <dbReference type="EMBL" id="QHQ62793.1"/>
    </source>
</evidence>
<keyword evidence="2 5" id="KW-0645">Protease</keyword>
<comment type="similarity">
    <text evidence="1">Belongs to the peptidase S1C family.</text>
</comment>
<dbReference type="InterPro" id="IPR036034">
    <property type="entry name" value="PDZ_sf"/>
</dbReference>
<dbReference type="InterPro" id="IPR009003">
    <property type="entry name" value="Peptidase_S1_PA"/>
</dbReference>
<dbReference type="PROSITE" id="PS50106">
    <property type="entry name" value="PDZ"/>
    <property type="match status" value="1"/>
</dbReference>
<dbReference type="SUPFAM" id="SSF50156">
    <property type="entry name" value="PDZ domain-like"/>
    <property type="match status" value="1"/>
</dbReference>
<dbReference type="EMBL" id="CP048000">
    <property type="protein sequence ID" value="QHQ62793.1"/>
    <property type="molecule type" value="Genomic_DNA"/>
</dbReference>
<dbReference type="PRINTS" id="PR00834">
    <property type="entry name" value="PROTEASES2C"/>
</dbReference>
<organism evidence="5 6">
    <name type="scientific">Anaerocolumna sedimenticola</name>
    <dbReference type="NCBI Taxonomy" id="2696063"/>
    <lineage>
        <taxon>Bacteria</taxon>
        <taxon>Bacillati</taxon>
        <taxon>Bacillota</taxon>
        <taxon>Clostridia</taxon>
        <taxon>Lachnospirales</taxon>
        <taxon>Lachnospiraceae</taxon>
        <taxon>Anaerocolumna</taxon>
    </lineage>
</organism>
<evidence type="ECO:0000256" key="3">
    <source>
        <dbReference type="ARBA" id="ARBA00022801"/>
    </source>
</evidence>
<dbReference type="AlphaFoldDB" id="A0A6P1TQN4"/>